<gene>
    <name evidence="1" type="ordered locus">CKO_04966</name>
</gene>
<organism evidence="1 2">
    <name type="scientific">Citrobacter koseri (strain ATCC BAA-895 / CDC 4225-83 / SGSC4696)</name>
    <dbReference type="NCBI Taxonomy" id="290338"/>
    <lineage>
        <taxon>Bacteria</taxon>
        <taxon>Pseudomonadati</taxon>
        <taxon>Pseudomonadota</taxon>
        <taxon>Gammaproteobacteria</taxon>
        <taxon>Enterobacterales</taxon>
        <taxon>Enterobacteriaceae</taxon>
        <taxon>Citrobacter</taxon>
    </lineage>
</organism>
<dbReference type="EMBL" id="CP000822">
    <property type="protein sequence ID" value="ABV16010.1"/>
    <property type="molecule type" value="Genomic_DNA"/>
</dbReference>
<protein>
    <submittedName>
        <fullName evidence="1">Uncharacterized protein</fullName>
    </submittedName>
</protein>
<evidence type="ECO:0000313" key="1">
    <source>
        <dbReference type="EMBL" id="ABV16010.1"/>
    </source>
</evidence>
<accession>A8AR97</accession>
<sequence>MARLSRGIPGRSLPPFSVCWTIFRTGKERSEEVKHDESRQNNRCRIRDFVVVDRRTHRPDCDI</sequence>
<dbReference type="Proteomes" id="UP000008148">
    <property type="component" value="Chromosome"/>
</dbReference>
<reference evidence="1 2" key="1">
    <citation type="submission" date="2007-08" db="EMBL/GenBank/DDBJ databases">
        <authorList>
            <consortium name="The Citrobacter koseri Genome Sequencing Project"/>
            <person name="McClelland M."/>
            <person name="Sanderson E.K."/>
            <person name="Porwollik S."/>
            <person name="Spieth J."/>
            <person name="Clifton W.S."/>
            <person name="Latreille P."/>
            <person name="Courtney L."/>
            <person name="Wang C."/>
            <person name="Pepin K."/>
            <person name="Bhonagiri V."/>
            <person name="Nash W."/>
            <person name="Johnson M."/>
            <person name="Thiruvilangam P."/>
            <person name="Wilson R."/>
        </authorList>
    </citation>
    <scope>NUCLEOTIDE SEQUENCE [LARGE SCALE GENOMIC DNA]</scope>
    <source>
        <strain evidence="2">ATCC BAA-895 / CDC 4225-83 / SGSC4696</strain>
    </source>
</reference>
<dbReference type="AlphaFoldDB" id="A8AR97"/>
<dbReference type="KEGG" id="cko:CKO_04966"/>
<proteinExistence type="predicted"/>
<name>A8AR97_CITK8</name>
<dbReference type="HOGENOM" id="CLU_2877688_0_0_6"/>
<keyword evidence="2" id="KW-1185">Reference proteome</keyword>
<evidence type="ECO:0000313" key="2">
    <source>
        <dbReference type="Proteomes" id="UP000008148"/>
    </source>
</evidence>